<dbReference type="EMBL" id="AZDZ01000019">
    <property type="protein sequence ID" value="KRK79003.1"/>
    <property type="molecule type" value="Genomic_DNA"/>
</dbReference>
<dbReference type="OrthoDB" id="2237225at2"/>
<name>A0A0R1K6Q4_9LACO</name>
<comment type="caution">
    <text evidence="1">The sequence shown here is derived from an EMBL/GenBank/DDBJ whole genome shotgun (WGS) entry which is preliminary data.</text>
</comment>
<dbReference type="STRING" id="1423775.FD03_GL001364"/>
<dbReference type="Proteomes" id="UP000051248">
    <property type="component" value="Unassembled WGS sequence"/>
</dbReference>
<protein>
    <submittedName>
        <fullName evidence="1">Uncharacterized protein</fullName>
    </submittedName>
</protein>
<evidence type="ECO:0000313" key="2">
    <source>
        <dbReference type="Proteomes" id="UP000051248"/>
    </source>
</evidence>
<reference evidence="1 2" key="1">
    <citation type="journal article" date="2015" name="Genome Announc.">
        <title>Expanding the biotechnology potential of lactobacilli through comparative genomics of 213 strains and associated genera.</title>
        <authorList>
            <person name="Sun Z."/>
            <person name="Harris H.M."/>
            <person name="McCann A."/>
            <person name="Guo C."/>
            <person name="Argimon S."/>
            <person name="Zhang W."/>
            <person name="Yang X."/>
            <person name="Jeffery I.B."/>
            <person name="Cooney J.C."/>
            <person name="Kagawa T.F."/>
            <person name="Liu W."/>
            <person name="Song Y."/>
            <person name="Salvetti E."/>
            <person name="Wrobel A."/>
            <person name="Rasinkangas P."/>
            <person name="Parkhill J."/>
            <person name="Rea M.C."/>
            <person name="O'Sullivan O."/>
            <person name="Ritari J."/>
            <person name="Douillard F.P."/>
            <person name="Paul Ross R."/>
            <person name="Yang R."/>
            <person name="Briner A.E."/>
            <person name="Felis G.E."/>
            <person name="de Vos W.M."/>
            <person name="Barrangou R."/>
            <person name="Klaenhammer T.R."/>
            <person name="Caufield P.W."/>
            <person name="Cui Y."/>
            <person name="Zhang H."/>
            <person name="O'Toole P.W."/>
        </authorList>
    </citation>
    <scope>NUCLEOTIDE SEQUENCE [LARGE SCALE GENOMIC DNA]</scope>
    <source>
        <strain evidence="1 2">DSM 19682</strain>
    </source>
</reference>
<gene>
    <name evidence="1" type="ORF">FD03_GL001364</name>
</gene>
<accession>A0A0R1K6Q4</accession>
<dbReference type="AlphaFoldDB" id="A0A0R1K6Q4"/>
<dbReference type="RefSeq" id="WP_056979794.1">
    <property type="nucleotide sequence ID" value="NZ_AZDZ01000019.1"/>
</dbReference>
<proteinExistence type="predicted"/>
<evidence type="ECO:0000313" key="1">
    <source>
        <dbReference type="EMBL" id="KRK79003.1"/>
    </source>
</evidence>
<organism evidence="1 2">
    <name type="scientific">Companilactobacillus nodensis DSM 19682 = JCM 14932 = NBRC 107160</name>
    <dbReference type="NCBI Taxonomy" id="1423775"/>
    <lineage>
        <taxon>Bacteria</taxon>
        <taxon>Bacillati</taxon>
        <taxon>Bacillota</taxon>
        <taxon>Bacilli</taxon>
        <taxon>Lactobacillales</taxon>
        <taxon>Lactobacillaceae</taxon>
        <taxon>Companilactobacillus</taxon>
    </lineage>
</organism>
<sequence>MKSKSYFHYIVIIEVDENDYAYHYSSSVRADVSAHIEQLDRSIGDVKKLYGMHMLKTNDKSFESVQKMDPYFEGMIITEDTEEFSKKYRYYIEHLNLHIGIS</sequence>
<keyword evidence="2" id="KW-1185">Reference proteome</keyword>
<dbReference type="PATRIC" id="fig|1423775.4.peg.1394"/>